<organism evidence="8 9">
    <name type="scientific">Pseudooceanicola albus</name>
    <dbReference type="NCBI Taxonomy" id="2692189"/>
    <lineage>
        <taxon>Bacteria</taxon>
        <taxon>Pseudomonadati</taxon>
        <taxon>Pseudomonadota</taxon>
        <taxon>Alphaproteobacteria</taxon>
        <taxon>Rhodobacterales</taxon>
        <taxon>Paracoccaceae</taxon>
        <taxon>Pseudooceanicola</taxon>
    </lineage>
</organism>
<evidence type="ECO:0000256" key="2">
    <source>
        <dbReference type="ARBA" id="ARBA00022448"/>
    </source>
</evidence>
<dbReference type="Pfam" id="PF04632">
    <property type="entry name" value="FUSC"/>
    <property type="match status" value="1"/>
</dbReference>
<comment type="subcellular location">
    <subcellularLocation>
        <location evidence="1">Cell membrane</location>
        <topology evidence="1">Multi-pass membrane protein</topology>
    </subcellularLocation>
</comment>
<keyword evidence="3" id="KW-1003">Cell membrane</keyword>
<accession>A0A6L7G3B7</accession>
<dbReference type="AlphaFoldDB" id="A0A6L7G3B7"/>
<evidence type="ECO:0000256" key="1">
    <source>
        <dbReference type="ARBA" id="ARBA00004651"/>
    </source>
</evidence>
<proteinExistence type="predicted"/>
<protein>
    <submittedName>
        <fullName evidence="8">FUSC family protein</fullName>
    </submittedName>
</protein>
<evidence type="ECO:0000256" key="6">
    <source>
        <dbReference type="ARBA" id="ARBA00023136"/>
    </source>
</evidence>
<evidence type="ECO:0000256" key="4">
    <source>
        <dbReference type="ARBA" id="ARBA00022692"/>
    </source>
</evidence>
<feature type="transmembrane region" description="Helical" evidence="7">
    <location>
        <begin position="352"/>
        <end position="374"/>
    </location>
</feature>
<evidence type="ECO:0000256" key="5">
    <source>
        <dbReference type="ARBA" id="ARBA00022989"/>
    </source>
</evidence>
<feature type="transmembrane region" description="Helical" evidence="7">
    <location>
        <begin position="110"/>
        <end position="128"/>
    </location>
</feature>
<feature type="transmembrane region" description="Helical" evidence="7">
    <location>
        <begin position="481"/>
        <end position="505"/>
    </location>
</feature>
<sequence length="673" mass="70951">MIPGGVQLSHVVFSLRTFAAAMLAYWIALSCGLSNPYWAAGTVYIIANPLSGAVTSKAVYRLGGTVIGAAMIVLLVPALSAAPVLLSAAIALWCGLCLFVSLLDRSPRAYVFMLGGYTVSLTGFTLVTDPASSFAVSVSRVEEIAIGILCAALLGRLILPQRAGPILATRVKGWLDNAARLSRAVLDGESDSAAARAERHRLAADAVALRAVTAQVGHEGPSARRLGERMEALQHRMVMVLPLLSELGDLRAARGTAPEPPQLALVRDWLAAPESEALAGADALQARLNAPADPGTWNGLLDQRLLARLSDLVALWTDCRLLRADIASGEVHALRRRLSARYRRASDLHTDYGMALLSALALVIVMGLGCTFWIWSGWSYAAGAVQMASILCSVLATIDNAVPVMKKVLGLMLLALALAFAYQFAILPMLDGFLPVAAALGLVLIPCGVLLAVPATWLTGFQISVNLIYMLTLKDQLSTNFDAFANAGLASLGGLILAMLTMAAMRSIGAERGARRLLRAGWDAVIEAATGPRRADPERIAARMLDRLGLAVPRLAALPATSALHSSDILRDLRVGQEVLALRQARDALPEAARQAATAVLTALATQYRTRRSGTPADPAALLPPLDQALRLLHATPGAPARSGRDALVGLRGALCPGAAPPDLPAPDHRRTA</sequence>
<dbReference type="RefSeq" id="WP_160893745.1">
    <property type="nucleotide sequence ID" value="NZ_WUMU01000006.1"/>
</dbReference>
<evidence type="ECO:0000313" key="8">
    <source>
        <dbReference type="EMBL" id="MXN17926.1"/>
    </source>
</evidence>
<evidence type="ECO:0000256" key="7">
    <source>
        <dbReference type="SAM" id="Phobius"/>
    </source>
</evidence>
<keyword evidence="2" id="KW-0813">Transport</keyword>
<feature type="transmembrane region" description="Helical" evidence="7">
    <location>
        <begin position="380"/>
        <end position="398"/>
    </location>
</feature>
<dbReference type="EMBL" id="WUMU01000006">
    <property type="protein sequence ID" value="MXN17926.1"/>
    <property type="molecule type" value="Genomic_DNA"/>
</dbReference>
<dbReference type="GO" id="GO:0022857">
    <property type="term" value="F:transmembrane transporter activity"/>
    <property type="evidence" value="ECO:0007669"/>
    <property type="project" value="InterPro"/>
</dbReference>
<feature type="transmembrane region" description="Helical" evidence="7">
    <location>
        <begin position="59"/>
        <end position="78"/>
    </location>
</feature>
<comment type="caution">
    <text evidence="8">The sequence shown here is derived from an EMBL/GenBank/DDBJ whole genome shotgun (WGS) entry which is preliminary data.</text>
</comment>
<dbReference type="PANTHER" id="PTHR30509">
    <property type="entry name" value="P-HYDROXYBENZOIC ACID EFFLUX PUMP SUBUNIT-RELATED"/>
    <property type="match status" value="1"/>
</dbReference>
<feature type="transmembrane region" description="Helical" evidence="7">
    <location>
        <begin position="436"/>
        <end position="469"/>
    </location>
</feature>
<keyword evidence="9" id="KW-1185">Reference proteome</keyword>
<keyword evidence="5 7" id="KW-1133">Transmembrane helix</keyword>
<dbReference type="PANTHER" id="PTHR30509:SF9">
    <property type="entry name" value="MULTIDRUG RESISTANCE PROTEIN MDTO"/>
    <property type="match status" value="1"/>
</dbReference>
<evidence type="ECO:0000256" key="3">
    <source>
        <dbReference type="ARBA" id="ARBA00022475"/>
    </source>
</evidence>
<reference evidence="8 9" key="1">
    <citation type="submission" date="2019-12" db="EMBL/GenBank/DDBJ databases">
        <authorList>
            <person name="Li M."/>
        </authorList>
    </citation>
    <scope>NUCLEOTIDE SEQUENCE [LARGE SCALE GENOMIC DNA]</scope>
    <source>
        <strain evidence="8 9">GBMRC 2024</strain>
    </source>
</reference>
<keyword evidence="6 7" id="KW-0472">Membrane</keyword>
<name>A0A6L7G3B7_9RHOB</name>
<gene>
    <name evidence="8" type="ORF">GR170_08770</name>
</gene>
<dbReference type="InterPro" id="IPR006726">
    <property type="entry name" value="PHBA_efflux_AaeB/fusaric-R"/>
</dbReference>
<feature type="transmembrane region" description="Helical" evidence="7">
    <location>
        <begin position="140"/>
        <end position="159"/>
    </location>
</feature>
<dbReference type="GO" id="GO:0005886">
    <property type="term" value="C:plasma membrane"/>
    <property type="evidence" value="ECO:0007669"/>
    <property type="project" value="UniProtKB-SubCell"/>
</dbReference>
<feature type="transmembrane region" description="Helical" evidence="7">
    <location>
        <begin position="23"/>
        <end position="47"/>
    </location>
</feature>
<dbReference type="Proteomes" id="UP000477911">
    <property type="component" value="Unassembled WGS sequence"/>
</dbReference>
<feature type="transmembrane region" description="Helical" evidence="7">
    <location>
        <begin position="410"/>
        <end position="430"/>
    </location>
</feature>
<feature type="transmembrane region" description="Helical" evidence="7">
    <location>
        <begin position="84"/>
        <end position="103"/>
    </location>
</feature>
<keyword evidence="4 7" id="KW-0812">Transmembrane</keyword>
<evidence type="ECO:0000313" key="9">
    <source>
        <dbReference type="Proteomes" id="UP000477911"/>
    </source>
</evidence>